<sequence>MSKTNHKEEIDLLDLLQIIKNGFRSIGNSFLRMINFFLSYGIILTVIIIIGLILGYFWNKNTVNYLQTDTIVSTDFEGAAYLYKKVEELNFKLSVADEGIKKEFQQEGLSKISLKVKPVYFFREISNEEEAYMEYLEESKSLEDNEREEFLKNSVKTHKLTLQHPSDYDSKMLLKKVLKYLRNNEYFNELYKDQTAYITSQISHNKDFIKSLNLLIENYSQNKPDGSNSIVVNGANFDFNGLISRRSELQKETSDLIQQRIKNQEFLKVLDEGSPKKLDEKPFMSKNKMILTPIFLILLFFVILFIKGILVKARNLERK</sequence>
<feature type="transmembrane region" description="Helical" evidence="1">
    <location>
        <begin position="290"/>
        <end position="310"/>
    </location>
</feature>
<evidence type="ECO:0008006" key="4">
    <source>
        <dbReference type="Google" id="ProtNLM"/>
    </source>
</evidence>
<feature type="transmembrane region" description="Helical" evidence="1">
    <location>
        <begin position="34"/>
        <end position="58"/>
    </location>
</feature>
<keyword evidence="1" id="KW-1133">Transmembrane helix</keyword>
<keyword evidence="3" id="KW-1185">Reference proteome</keyword>
<accession>A0A2W7K9C3</accession>
<organism evidence="2 3">
    <name type="scientific">Mesonia algae</name>
    <dbReference type="NCBI Taxonomy" id="213248"/>
    <lineage>
        <taxon>Bacteria</taxon>
        <taxon>Pseudomonadati</taxon>
        <taxon>Bacteroidota</taxon>
        <taxon>Flavobacteriia</taxon>
        <taxon>Flavobacteriales</taxon>
        <taxon>Flavobacteriaceae</taxon>
        <taxon>Mesonia</taxon>
    </lineage>
</organism>
<dbReference type="Proteomes" id="UP000249542">
    <property type="component" value="Unassembled WGS sequence"/>
</dbReference>
<comment type="caution">
    <text evidence="2">The sequence shown here is derived from an EMBL/GenBank/DDBJ whole genome shotgun (WGS) entry which is preliminary data.</text>
</comment>
<dbReference type="EMBL" id="QKYV01000001">
    <property type="protein sequence ID" value="PZW44200.1"/>
    <property type="molecule type" value="Genomic_DNA"/>
</dbReference>
<evidence type="ECO:0000256" key="1">
    <source>
        <dbReference type="SAM" id="Phobius"/>
    </source>
</evidence>
<name>A0A2W7K9C3_9FLAO</name>
<reference evidence="2 3" key="1">
    <citation type="submission" date="2018-06" db="EMBL/GenBank/DDBJ databases">
        <title>Genomic Encyclopedia of Archaeal and Bacterial Type Strains, Phase II (KMG-II): from individual species to whole genera.</title>
        <authorList>
            <person name="Goeker M."/>
        </authorList>
    </citation>
    <scope>NUCLEOTIDE SEQUENCE [LARGE SCALE GENOMIC DNA]</scope>
    <source>
        <strain evidence="2 3">DSM 15361</strain>
    </source>
</reference>
<dbReference type="AlphaFoldDB" id="A0A2W7K9C3"/>
<protein>
    <recommendedName>
        <fullName evidence="4">Subunit length determinant protein</fullName>
    </recommendedName>
</protein>
<evidence type="ECO:0000313" key="2">
    <source>
        <dbReference type="EMBL" id="PZW44200.1"/>
    </source>
</evidence>
<evidence type="ECO:0000313" key="3">
    <source>
        <dbReference type="Proteomes" id="UP000249542"/>
    </source>
</evidence>
<dbReference type="RefSeq" id="WP_111539862.1">
    <property type="nucleotide sequence ID" value="NZ_QKYV01000001.1"/>
</dbReference>
<keyword evidence="1" id="KW-0812">Transmembrane</keyword>
<gene>
    <name evidence="2" type="ORF">LX95_00534</name>
</gene>
<proteinExistence type="predicted"/>
<keyword evidence="1" id="KW-0472">Membrane</keyword>